<sequence length="1128" mass="120311">MNDVPQEKIGPPRKGTLRTLPSNLVQDAPPVHSPLFSRPKRRRGRRIRGWMAFLVVLPVMLGALFFLGIPAAVVEREAIEALERVLPPNLEARVGATRVVLNGFDGIAVSLDNLTLIDKSTGTPSLHVDKSAVGVKFSSLLEGKPRLDYLNLSGGELSVADASAMEWPAVASIERKLSNALHAAGRLFSRTSLNGAVIDLKLENLTIRRPGAPRFGDLVISSGKLTGSRFERQFEAEFVANERTVALAGTVRKSEAGAISLRVTAEGVPLPAGRLRTMLSAVEADHQPGQLNAPIPLNVTLEAYRSPEDDPDELTFSITPHDLSLKLDDGDLVPVAGTINAVWEPSRQVLGIRDSPVTLGRSSVLLSGAIRDLRRERAPDGPGYEFELLTNRGISDPRDSPVRSIRFAARTQGSWKPAEGTVRFDRIELDSTAGYVEGAGTIDLAPAVPTAVFALSIRDFAVAGVKQFWPAPVARGARRWVLANLAGGRVTEGEFLIAEPLRRRLPGADKELTGDSELSLQVSGIRFDVAGDIPAVRDADGSVVFKGGQTEITLTVGTAYLPSGRKAKANGGTLVIHPADASGVVMADLDMNVSGPADAIGEIITYRPINAQQFHAYQPEDLSGEVDARLTMQFALNRKETAPPPQWDVSLDVSKASIATPFEGRMLSELTGAVRINRERADIDVTGLIDGVPADIAMIQPFEKGKYELRRDIVLDLDDAARKRIAPGLEALVRGATPVAVASVEGSPAMAISADLTSAQLSLPWIGWMKGSGIGAKATFDLVRNGNDTHLENFSLDGDTFSADGDVRISPAGLQLARFGKVRLNEADDVSISIERKGRGFSIDVRGASFDARALLRHVRELISQPSGQDGGTPVDLTASVAAVTGFGGETMRNLKLAMRHDGRNLVALSVSGLSASGFPVSLALEGAGSGRTVRGEALDAGEVLRFLDVYGQVRGGVLEISLGGQGESGLAGAMTMRDFRIFNEPRLNSIVSTRANNSRSLSEAVNRNIDTSEVKFDLASARVSIGPSSLQVADGVVRGPVVGSTFQGTVFDADNRMRITGTFLPAYGLNSLFAEIPVLGLFLGNGRDRGLIGVTYLLEGDAKKPEVSVNPLSVIAPGVFRSIFEYR</sequence>
<evidence type="ECO:0000256" key="1">
    <source>
        <dbReference type="SAM" id="MobiDB-lite"/>
    </source>
</evidence>
<reference evidence="4 5" key="1">
    <citation type="journal article" date="2015" name="Antonie Van Leeuwenhoek">
        <title>Oricola cellulosilytica gen. nov., sp. nov., a cellulose-degrading bacterium of the family Phyllobacteriaceae isolated from surface seashore water, and emended descriptions of Mesorhizobium loti and Phyllobacterium myrsinacearum.</title>
        <authorList>
            <person name="Hameed A."/>
            <person name="Shahina M."/>
            <person name="Lai W.A."/>
            <person name="Lin S.Y."/>
            <person name="Young L.S."/>
            <person name="Liu Y.C."/>
            <person name="Hsu Y.H."/>
            <person name="Young C.C."/>
        </authorList>
    </citation>
    <scope>NUCLEOTIDE SEQUENCE [LARGE SCALE GENOMIC DNA]</scope>
    <source>
        <strain evidence="4 5">KCTC 52183</strain>
    </source>
</reference>
<dbReference type="InterPro" id="IPR025263">
    <property type="entry name" value="YhdP_central"/>
</dbReference>
<protein>
    <recommendedName>
        <fullName evidence="3">YhdP central domain-containing protein</fullName>
    </recommendedName>
</protein>
<organism evidence="4 5">
    <name type="scientific">Oricola cellulosilytica</name>
    <dbReference type="NCBI Taxonomy" id="1429082"/>
    <lineage>
        <taxon>Bacteria</taxon>
        <taxon>Pseudomonadati</taxon>
        <taxon>Pseudomonadota</taxon>
        <taxon>Alphaproteobacteria</taxon>
        <taxon>Hyphomicrobiales</taxon>
        <taxon>Ahrensiaceae</taxon>
        <taxon>Oricola</taxon>
    </lineage>
</organism>
<proteinExistence type="predicted"/>
<evidence type="ECO:0000256" key="2">
    <source>
        <dbReference type="SAM" id="Phobius"/>
    </source>
</evidence>
<evidence type="ECO:0000259" key="3">
    <source>
        <dbReference type="Pfam" id="PF13116"/>
    </source>
</evidence>
<keyword evidence="2" id="KW-1133">Transmembrane helix</keyword>
<keyword evidence="2" id="KW-0812">Transmembrane</keyword>
<keyword evidence="2" id="KW-0472">Membrane</keyword>
<dbReference type="Pfam" id="PF13116">
    <property type="entry name" value="YhdP"/>
    <property type="match status" value="1"/>
</dbReference>
<keyword evidence="5" id="KW-1185">Reference proteome</keyword>
<evidence type="ECO:0000313" key="5">
    <source>
        <dbReference type="Proteomes" id="UP000291301"/>
    </source>
</evidence>
<accession>A0A4R0P9J5</accession>
<dbReference type="Proteomes" id="UP000291301">
    <property type="component" value="Unassembled WGS sequence"/>
</dbReference>
<feature type="transmembrane region" description="Helical" evidence="2">
    <location>
        <begin position="50"/>
        <end position="73"/>
    </location>
</feature>
<gene>
    <name evidence="4" type="ORF">E0D97_15500</name>
</gene>
<comment type="caution">
    <text evidence="4">The sequence shown here is derived from an EMBL/GenBank/DDBJ whole genome shotgun (WGS) entry which is preliminary data.</text>
</comment>
<name>A0A4R0P9J5_9HYPH</name>
<feature type="domain" description="YhdP central" evidence="3">
    <location>
        <begin position="412"/>
        <end position="905"/>
    </location>
</feature>
<dbReference type="AlphaFoldDB" id="A0A4R0P9J5"/>
<evidence type="ECO:0000313" key="4">
    <source>
        <dbReference type="EMBL" id="TCD12402.1"/>
    </source>
</evidence>
<feature type="region of interest" description="Disordered" evidence="1">
    <location>
        <begin position="1"/>
        <end position="23"/>
    </location>
</feature>
<dbReference type="EMBL" id="SJST01000007">
    <property type="protein sequence ID" value="TCD12402.1"/>
    <property type="molecule type" value="Genomic_DNA"/>
</dbReference>